<feature type="domain" description="Tim44-like" evidence="4">
    <location>
        <begin position="137"/>
        <end position="269"/>
    </location>
</feature>
<evidence type="ECO:0000256" key="1">
    <source>
        <dbReference type="SAM" id="MobiDB-lite"/>
    </source>
</evidence>
<dbReference type="KEGG" id="sniv:SFSGTM_07170"/>
<feature type="transmembrane region" description="Helical" evidence="2">
    <location>
        <begin position="93"/>
        <end position="110"/>
    </location>
</feature>
<sequence length="271" mass="29137">MRKFLALVLTLFISLSLITGTADAKRFGGGSSFGKQRTSFSQPAPARAPTAAPAAPASGASRWLGPLAGLAAGGLLASMFMGHGFDGIKFMDILMIMGLAAGLLFLFRMLRRTPISTPQAAAYTAYSGPVAVPAMGSGGYTAPNSTRPAWFDDVAFVREAKSHFIRLQAANDAGDLQDIREYTTPEVFAEISMQIQERGNEPQRTEVTLLNADVIDVVTESDFITVSVRFHGLIREVANAPAEAFNEIWHIQKPANDRNAPWHIAGIQQAQ</sequence>
<gene>
    <name evidence="5" type="ORF">SFSGTM_07170</name>
</gene>
<protein>
    <submittedName>
        <fullName evidence="5">Transporter</fullName>
    </submittedName>
</protein>
<evidence type="ECO:0000259" key="4">
    <source>
        <dbReference type="SMART" id="SM00978"/>
    </source>
</evidence>
<keyword evidence="6" id="KW-1185">Reference proteome</keyword>
<dbReference type="EMBL" id="AP021881">
    <property type="protein sequence ID" value="BBP00009.1"/>
    <property type="molecule type" value="Genomic_DNA"/>
</dbReference>
<evidence type="ECO:0000256" key="3">
    <source>
        <dbReference type="SAM" id="SignalP"/>
    </source>
</evidence>
<keyword evidence="2" id="KW-1133">Transmembrane helix</keyword>
<reference evidence="6" key="1">
    <citation type="submission" date="2019-11" db="EMBL/GenBank/DDBJ databases">
        <title>Isolation and characterization of a novel species in the genus Sulfuriferula.</title>
        <authorList>
            <person name="Mochizuki J."/>
            <person name="Kojima H."/>
            <person name="Fukui M."/>
        </authorList>
    </citation>
    <scope>NUCLEOTIDE SEQUENCE [LARGE SCALE GENOMIC DNA]</scope>
    <source>
        <strain evidence="6">SGTM</strain>
    </source>
</reference>
<dbReference type="Proteomes" id="UP000463939">
    <property type="component" value="Chromosome"/>
</dbReference>
<keyword evidence="3" id="KW-0732">Signal</keyword>
<dbReference type="InterPro" id="IPR032710">
    <property type="entry name" value="NTF2-like_dom_sf"/>
</dbReference>
<proteinExistence type="predicted"/>
<feature type="compositionally biased region" description="Low complexity" evidence="1">
    <location>
        <begin position="43"/>
        <end position="54"/>
    </location>
</feature>
<evidence type="ECO:0000313" key="6">
    <source>
        <dbReference type="Proteomes" id="UP000463939"/>
    </source>
</evidence>
<keyword evidence="2" id="KW-0472">Membrane</keyword>
<feature type="signal peptide" evidence="3">
    <location>
        <begin position="1"/>
        <end position="24"/>
    </location>
</feature>
<evidence type="ECO:0000256" key="2">
    <source>
        <dbReference type="SAM" id="Phobius"/>
    </source>
</evidence>
<name>A0A809RE11_9PROT</name>
<feature type="chain" id="PRO_5032463468" evidence="3">
    <location>
        <begin position="25"/>
        <end position="271"/>
    </location>
</feature>
<organism evidence="5 6">
    <name type="scientific">Sulfuriferula nivalis</name>
    <dbReference type="NCBI Taxonomy" id="2675298"/>
    <lineage>
        <taxon>Bacteria</taxon>
        <taxon>Pseudomonadati</taxon>
        <taxon>Pseudomonadota</taxon>
        <taxon>Betaproteobacteria</taxon>
        <taxon>Nitrosomonadales</taxon>
        <taxon>Sulfuricellaceae</taxon>
        <taxon>Sulfuriferula</taxon>
    </lineage>
</organism>
<dbReference type="SUPFAM" id="SSF54427">
    <property type="entry name" value="NTF2-like"/>
    <property type="match status" value="1"/>
</dbReference>
<feature type="region of interest" description="Disordered" evidence="1">
    <location>
        <begin position="34"/>
        <end position="54"/>
    </location>
</feature>
<dbReference type="PANTHER" id="PTHR41542:SF1">
    <property type="entry name" value="BLL5807 PROTEIN"/>
    <property type="match status" value="1"/>
</dbReference>
<keyword evidence="2" id="KW-0812">Transmembrane</keyword>
<dbReference type="RefSeq" id="WP_162083983.1">
    <property type="nucleotide sequence ID" value="NZ_AP021881.1"/>
</dbReference>
<dbReference type="InterPro" id="IPR007379">
    <property type="entry name" value="Tim44-like_dom"/>
</dbReference>
<dbReference type="PANTHER" id="PTHR41542">
    <property type="entry name" value="BLL5807 PROTEIN"/>
    <property type="match status" value="1"/>
</dbReference>
<dbReference type="Pfam" id="PF04280">
    <property type="entry name" value="Tim44"/>
    <property type="match status" value="1"/>
</dbReference>
<dbReference type="Gene3D" id="3.10.450.240">
    <property type="match status" value="1"/>
</dbReference>
<dbReference type="SMART" id="SM00978">
    <property type="entry name" value="Tim44"/>
    <property type="match status" value="1"/>
</dbReference>
<accession>A0A809RE11</accession>
<dbReference type="AlphaFoldDB" id="A0A809RE11"/>
<evidence type="ECO:0000313" key="5">
    <source>
        <dbReference type="EMBL" id="BBP00009.1"/>
    </source>
</evidence>